<evidence type="ECO:0000256" key="4">
    <source>
        <dbReference type="ARBA" id="ARBA00007837"/>
    </source>
</evidence>
<keyword evidence="12" id="KW-0418">Kinase</keyword>
<evidence type="ECO:0000256" key="3">
    <source>
        <dbReference type="ARBA" id="ARBA00004496"/>
    </source>
</evidence>
<dbReference type="EC" id="2.7.3.9" evidence="5"/>
<dbReference type="PANTHER" id="PTHR46244">
    <property type="entry name" value="PHOSPHOENOLPYRUVATE-PROTEIN PHOSPHOTRANSFERASE"/>
    <property type="match status" value="1"/>
</dbReference>
<comment type="subcellular location">
    <subcellularLocation>
        <location evidence="3">Cytoplasm</location>
    </subcellularLocation>
</comment>
<dbReference type="SUPFAM" id="SSF47831">
    <property type="entry name" value="Enzyme I of the PEP:sugar phosphotransferase system HPr-binding (sub)domain"/>
    <property type="match status" value="1"/>
</dbReference>
<dbReference type="EMBL" id="PZKE01000013">
    <property type="protein sequence ID" value="PTE13589.1"/>
    <property type="molecule type" value="Genomic_DNA"/>
</dbReference>
<evidence type="ECO:0000256" key="2">
    <source>
        <dbReference type="ARBA" id="ARBA00001946"/>
    </source>
</evidence>
<dbReference type="InterPro" id="IPR015813">
    <property type="entry name" value="Pyrv/PenolPyrv_kinase-like_dom"/>
</dbReference>
<protein>
    <recommendedName>
        <fullName evidence="5">phosphoenolpyruvate--protein phosphotransferase</fullName>
        <ecNumber evidence="5">2.7.3.9</ecNumber>
    </recommendedName>
</protein>
<keyword evidence="10" id="KW-0598">Phosphotransferase system</keyword>
<evidence type="ECO:0000256" key="7">
    <source>
        <dbReference type="ARBA" id="ARBA00022490"/>
    </source>
</evidence>
<keyword evidence="13" id="KW-0460">Magnesium</keyword>
<accession>A0A2T4J6R7</accession>
<evidence type="ECO:0000256" key="9">
    <source>
        <dbReference type="ARBA" id="ARBA00022679"/>
    </source>
</evidence>
<dbReference type="InterPro" id="IPR006318">
    <property type="entry name" value="PTS_EI-like"/>
</dbReference>
<gene>
    <name evidence="15" type="primary">ptsP</name>
    <name evidence="15" type="ORF">C5F44_13630</name>
</gene>
<dbReference type="Gene3D" id="1.10.274.10">
    <property type="entry name" value="PtsI, HPr-binding domain"/>
    <property type="match status" value="1"/>
</dbReference>
<organism evidence="15 16">
    <name type="scientific">Fuscovulum blasticum DSM 2131</name>
    <dbReference type="NCBI Taxonomy" id="1188250"/>
    <lineage>
        <taxon>Bacteria</taxon>
        <taxon>Pseudomonadati</taxon>
        <taxon>Pseudomonadota</taxon>
        <taxon>Alphaproteobacteria</taxon>
        <taxon>Rhodobacterales</taxon>
        <taxon>Paracoccaceae</taxon>
        <taxon>Pseudogemmobacter</taxon>
    </lineage>
</organism>
<dbReference type="InterPro" id="IPR036618">
    <property type="entry name" value="PtsI_HPr-bd_sf"/>
</dbReference>
<evidence type="ECO:0000256" key="11">
    <source>
        <dbReference type="ARBA" id="ARBA00022723"/>
    </source>
</evidence>
<dbReference type="InterPro" id="IPR008279">
    <property type="entry name" value="PEP-util_enz_mobile_dom"/>
</dbReference>
<reference evidence="15 16" key="1">
    <citation type="submission" date="2018-03" db="EMBL/GenBank/DDBJ databases">
        <title>Rhodobacter blasticus.</title>
        <authorList>
            <person name="Meyer T.E."/>
            <person name="Miller S."/>
            <person name="Lodha T."/>
            <person name="Gandham S."/>
            <person name="Chintalapati S."/>
            <person name="Chintalapati V.R."/>
        </authorList>
    </citation>
    <scope>NUCLEOTIDE SEQUENCE [LARGE SCALE GENOMIC DNA]</scope>
    <source>
        <strain evidence="15 16">DSM 2131</strain>
    </source>
</reference>
<dbReference type="Gene3D" id="3.30.450.40">
    <property type="match status" value="1"/>
</dbReference>
<evidence type="ECO:0000259" key="14">
    <source>
        <dbReference type="SMART" id="SM00065"/>
    </source>
</evidence>
<keyword evidence="8" id="KW-0762">Sugar transport</keyword>
<evidence type="ECO:0000256" key="8">
    <source>
        <dbReference type="ARBA" id="ARBA00022597"/>
    </source>
</evidence>
<dbReference type="GO" id="GO:0046872">
    <property type="term" value="F:metal ion binding"/>
    <property type="evidence" value="ECO:0007669"/>
    <property type="project" value="UniProtKB-KW"/>
</dbReference>
<evidence type="ECO:0000256" key="12">
    <source>
        <dbReference type="ARBA" id="ARBA00022777"/>
    </source>
</evidence>
<dbReference type="Pfam" id="PF05524">
    <property type="entry name" value="PEP-utilisers_N"/>
    <property type="match status" value="1"/>
</dbReference>
<dbReference type="AlphaFoldDB" id="A0A2T4J6R7"/>
<dbReference type="InterPro" id="IPR040442">
    <property type="entry name" value="Pyrv_kinase-like_dom_sf"/>
</dbReference>
<feature type="domain" description="GAF" evidence="14">
    <location>
        <begin position="25"/>
        <end position="171"/>
    </location>
</feature>
<dbReference type="Pfam" id="PF02896">
    <property type="entry name" value="PEP-utilizers_C"/>
    <property type="match status" value="1"/>
</dbReference>
<evidence type="ECO:0000256" key="10">
    <source>
        <dbReference type="ARBA" id="ARBA00022683"/>
    </source>
</evidence>
<name>A0A2T4J6R7_FUSBL</name>
<dbReference type="Proteomes" id="UP000241362">
    <property type="component" value="Unassembled WGS sequence"/>
</dbReference>
<dbReference type="PRINTS" id="PR01736">
    <property type="entry name" value="PHPHTRNFRASE"/>
</dbReference>
<dbReference type="SUPFAM" id="SSF52009">
    <property type="entry name" value="Phosphohistidine domain"/>
    <property type="match status" value="1"/>
</dbReference>
<keyword evidence="9 15" id="KW-0808">Transferase</keyword>
<dbReference type="GO" id="GO:0005737">
    <property type="term" value="C:cytoplasm"/>
    <property type="evidence" value="ECO:0007669"/>
    <property type="project" value="UniProtKB-SubCell"/>
</dbReference>
<dbReference type="Pfam" id="PF00391">
    <property type="entry name" value="PEP-utilizers"/>
    <property type="match status" value="1"/>
</dbReference>
<evidence type="ECO:0000256" key="1">
    <source>
        <dbReference type="ARBA" id="ARBA00000683"/>
    </source>
</evidence>
<dbReference type="InterPro" id="IPR003018">
    <property type="entry name" value="GAF"/>
</dbReference>
<comment type="caution">
    <text evidence="15">The sequence shown here is derived from an EMBL/GenBank/DDBJ whole genome shotgun (WGS) entry which is preliminary data.</text>
</comment>
<proteinExistence type="inferred from homology"/>
<dbReference type="SMART" id="SM00065">
    <property type="entry name" value="GAF"/>
    <property type="match status" value="1"/>
</dbReference>
<dbReference type="InterPro" id="IPR008731">
    <property type="entry name" value="PTS_EIN"/>
</dbReference>
<dbReference type="GO" id="GO:0009401">
    <property type="term" value="P:phosphoenolpyruvate-dependent sugar phosphotransferase system"/>
    <property type="evidence" value="ECO:0007669"/>
    <property type="project" value="UniProtKB-KW"/>
</dbReference>
<feature type="non-terminal residue" evidence="15">
    <location>
        <position position="792"/>
    </location>
</feature>
<dbReference type="InterPro" id="IPR036637">
    <property type="entry name" value="Phosphohistidine_dom_sf"/>
</dbReference>
<comment type="similarity">
    <text evidence="4">Belongs to the PEP-utilizing enzyme family.</text>
</comment>
<dbReference type="Pfam" id="PF13185">
    <property type="entry name" value="GAF_2"/>
    <property type="match status" value="1"/>
</dbReference>
<dbReference type="SUPFAM" id="SSF55781">
    <property type="entry name" value="GAF domain-like"/>
    <property type="match status" value="1"/>
</dbReference>
<keyword evidence="11" id="KW-0479">Metal-binding</keyword>
<comment type="catalytic activity">
    <reaction evidence="1">
        <text>L-histidyl-[protein] + phosphoenolpyruvate = N(pros)-phospho-L-histidyl-[protein] + pyruvate</text>
        <dbReference type="Rhea" id="RHEA:23880"/>
        <dbReference type="Rhea" id="RHEA-COMP:9745"/>
        <dbReference type="Rhea" id="RHEA-COMP:9746"/>
        <dbReference type="ChEBI" id="CHEBI:15361"/>
        <dbReference type="ChEBI" id="CHEBI:29979"/>
        <dbReference type="ChEBI" id="CHEBI:58702"/>
        <dbReference type="ChEBI" id="CHEBI:64837"/>
        <dbReference type="EC" id="2.7.3.9"/>
    </reaction>
</comment>
<comment type="cofactor">
    <cofactor evidence="2">
        <name>Mg(2+)</name>
        <dbReference type="ChEBI" id="CHEBI:18420"/>
    </cofactor>
</comment>
<dbReference type="PANTHER" id="PTHR46244:SF6">
    <property type="entry name" value="PHOSPHOENOLPYRUVATE-PROTEIN PHOSPHOTRANSFERASE"/>
    <property type="match status" value="1"/>
</dbReference>
<dbReference type="InterPro" id="IPR029016">
    <property type="entry name" value="GAF-like_dom_sf"/>
</dbReference>
<keyword evidence="16" id="KW-1185">Reference proteome</keyword>
<evidence type="ECO:0000256" key="13">
    <source>
        <dbReference type="ARBA" id="ARBA00022842"/>
    </source>
</evidence>
<evidence type="ECO:0000313" key="16">
    <source>
        <dbReference type="Proteomes" id="UP000241362"/>
    </source>
</evidence>
<keyword evidence="7" id="KW-0963">Cytoplasm</keyword>
<sequence length="792" mass="86160">MPERTESESRKLLRRLRDVLAVPGKGQDRLDSITHLIADSMGTEVCSIYLFRDPETLELCATEGLKKEAVHQTRMKLGEGLVGRVARSGVPVNTADAPGEKGFRYMPETGEEIFSSFLGVPIQRVGEKLGVLVVQSKEARGFSEDEVYAVEVVAMVLAEMTELGAFIGDDGAMKALHRQPVMFRGTQGQEGAAEGRVWLHEPRVVVTNPVADDPLTEIDRIRAAVGELRVSIDDLLGAEELDKDQKQVLEAYRMFAHSRGWLRRMEEDIMRGLSAEAAVEKEQSAARTRMEQVPDAYLRERLHDLDDLSNRLLRILTGQGKDTGAEMPENPVLVARNIGPAELLEYGRKLRGVVLQEGSVGSHAAIVARALAIPLVIHADRITAEALNGDQILVDGDQGIVHLRPEETVARAFRDKIAMQAEAQKRYASLRGLPAEDTAGTCIRLDMNAGLMADLPSLESSGAAGVGLFRTELQFLIRNKMPKRAELASLYTRVMDAAQGQRVVFRTLDIGSDKVLTYMKPNDEPNPAMGWRAIRVGLDKPGVLRMQVQALIRAAAGRPLSIMFPFVAEHAEFAEARSHVLRELHRERSLGHVAPERLEIGAMCETPSLAFAPRAFFELADFISVGGNDLKQFFFAADRENERVRRRYDTLNLSFLGFLEGIVARAAETGTPLSFCGEDAGRPVEAVALAALGFRTLSMRPASIGPVKALIRRVNLAEAKAVIDTARANGAETARPRPAGLAGAADWLIPGGEGRASGGAAPAPPGYLDRVEGAKAGPDVICPEISPPEANA</sequence>
<evidence type="ECO:0000313" key="15">
    <source>
        <dbReference type="EMBL" id="PTE13589.1"/>
    </source>
</evidence>
<dbReference type="NCBIfam" id="TIGR01417">
    <property type="entry name" value="PTS_I_fam"/>
    <property type="match status" value="1"/>
</dbReference>
<dbReference type="Gene3D" id="3.20.20.60">
    <property type="entry name" value="Phosphoenolpyruvate-binding domains"/>
    <property type="match status" value="1"/>
</dbReference>
<keyword evidence="15" id="KW-0670">Pyruvate</keyword>
<dbReference type="Gene3D" id="3.50.30.10">
    <property type="entry name" value="Phosphohistidine domain"/>
    <property type="match status" value="1"/>
</dbReference>
<dbReference type="GO" id="GO:0008965">
    <property type="term" value="F:phosphoenolpyruvate-protein phosphotransferase activity"/>
    <property type="evidence" value="ECO:0007669"/>
    <property type="project" value="UniProtKB-EC"/>
</dbReference>
<evidence type="ECO:0000256" key="5">
    <source>
        <dbReference type="ARBA" id="ARBA00012232"/>
    </source>
</evidence>
<evidence type="ECO:0000256" key="6">
    <source>
        <dbReference type="ARBA" id="ARBA00022448"/>
    </source>
</evidence>
<keyword evidence="6" id="KW-0813">Transport</keyword>
<dbReference type="SUPFAM" id="SSF51621">
    <property type="entry name" value="Phosphoenolpyruvate/pyruvate domain"/>
    <property type="match status" value="1"/>
</dbReference>
<dbReference type="GO" id="GO:0016301">
    <property type="term" value="F:kinase activity"/>
    <property type="evidence" value="ECO:0007669"/>
    <property type="project" value="UniProtKB-KW"/>
</dbReference>
<dbReference type="InterPro" id="IPR050499">
    <property type="entry name" value="PEP-utilizing_PTS_enzyme"/>
</dbReference>
<dbReference type="InterPro" id="IPR000121">
    <property type="entry name" value="PEP_util_C"/>
</dbReference>